<feature type="signal peptide" evidence="6">
    <location>
        <begin position="1"/>
        <end position="19"/>
    </location>
</feature>
<dbReference type="Pfam" id="PF05577">
    <property type="entry name" value="Peptidase_S28"/>
    <property type="match status" value="1"/>
</dbReference>
<protein>
    <submittedName>
        <fullName evidence="7">Serine carboxypeptidase S28-domain-containing protein</fullName>
    </submittedName>
</protein>
<comment type="similarity">
    <text evidence="1">Belongs to the peptidase S28 family.</text>
</comment>
<keyword evidence="8" id="KW-1185">Reference proteome</keyword>
<evidence type="ECO:0000256" key="2">
    <source>
        <dbReference type="ARBA" id="ARBA00022670"/>
    </source>
</evidence>
<dbReference type="EMBL" id="MU855716">
    <property type="protein sequence ID" value="KAK3899993.1"/>
    <property type="molecule type" value="Genomic_DNA"/>
</dbReference>
<evidence type="ECO:0000313" key="7">
    <source>
        <dbReference type="EMBL" id="KAK3899993.1"/>
    </source>
</evidence>
<dbReference type="InterPro" id="IPR008758">
    <property type="entry name" value="Peptidase_S28"/>
</dbReference>
<keyword evidence="4" id="KW-0378">Hydrolase</keyword>
<dbReference type="GO" id="GO:0070008">
    <property type="term" value="F:serine-type exopeptidase activity"/>
    <property type="evidence" value="ECO:0007669"/>
    <property type="project" value="InterPro"/>
</dbReference>
<evidence type="ECO:0000256" key="6">
    <source>
        <dbReference type="SAM" id="SignalP"/>
    </source>
</evidence>
<dbReference type="FunFam" id="3.40.50.1820:FF:000251">
    <property type="entry name" value="Extracelular serine carboxypeptidase, putative"/>
    <property type="match status" value="1"/>
</dbReference>
<evidence type="ECO:0000256" key="4">
    <source>
        <dbReference type="ARBA" id="ARBA00022801"/>
    </source>
</evidence>
<gene>
    <name evidence="7" type="ORF">C8A05DRAFT_46066</name>
</gene>
<keyword evidence="2" id="KW-0645">Protease</keyword>
<dbReference type="GO" id="GO:0004180">
    <property type="term" value="F:carboxypeptidase activity"/>
    <property type="evidence" value="ECO:0007669"/>
    <property type="project" value="UniProtKB-KW"/>
</dbReference>
<name>A0AAN6MHF5_9PEZI</name>
<dbReference type="AlphaFoldDB" id="A0AAN6MHF5"/>
<keyword evidence="3 6" id="KW-0732">Signal</keyword>
<comment type="caution">
    <text evidence="7">The sequence shown here is derived from an EMBL/GenBank/DDBJ whole genome shotgun (WGS) entry which is preliminary data.</text>
</comment>
<dbReference type="GO" id="GO:0008239">
    <property type="term" value="F:dipeptidyl-peptidase activity"/>
    <property type="evidence" value="ECO:0007669"/>
    <property type="project" value="TreeGrafter"/>
</dbReference>
<dbReference type="GO" id="GO:0006508">
    <property type="term" value="P:proteolysis"/>
    <property type="evidence" value="ECO:0007669"/>
    <property type="project" value="UniProtKB-KW"/>
</dbReference>
<evidence type="ECO:0000256" key="1">
    <source>
        <dbReference type="ARBA" id="ARBA00011079"/>
    </source>
</evidence>
<accession>A0AAN6MHF5</accession>
<reference evidence="7" key="1">
    <citation type="journal article" date="2023" name="Mol. Phylogenet. Evol.">
        <title>Genome-scale phylogeny and comparative genomics of the fungal order Sordariales.</title>
        <authorList>
            <person name="Hensen N."/>
            <person name="Bonometti L."/>
            <person name="Westerberg I."/>
            <person name="Brannstrom I.O."/>
            <person name="Guillou S."/>
            <person name="Cros-Aarteil S."/>
            <person name="Calhoun S."/>
            <person name="Haridas S."/>
            <person name="Kuo A."/>
            <person name="Mondo S."/>
            <person name="Pangilinan J."/>
            <person name="Riley R."/>
            <person name="LaButti K."/>
            <person name="Andreopoulos B."/>
            <person name="Lipzen A."/>
            <person name="Chen C."/>
            <person name="Yan M."/>
            <person name="Daum C."/>
            <person name="Ng V."/>
            <person name="Clum A."/>
            <person name="Steindorff A."/>
            <person name="Ohm R.A."/>
            <person name="Martin F."/>
            <person name="Silar P."/>
            <person name="Natvig D.O."/>
            <person name="Lalanne C."/>
            <person name="Gautier V."/>
            <person name="Ament-Velasquez S.L."/>
            <person name="Kruys A."/>
            <person name="Hutchinson M.I."/>
            <person name="Powell A.J."/>
            <person name="Barry K."/>
            <person name="Miller A.N."/>
            <person name="Grigoriev I.V."/>
            <person name="Debuchy R."/>
            <person name="Gladieux P."/>
            <person name="Hiltunen Thoren M."/>
            <person name="Johannesson H."/>
        </authorList>
    </citation>
    <scope>NUCLEOTIDE SEQUENCE</scope>
    <source>
        <strain evidence="7">CBS 103.79</strain>
    </source>
</reference>
<dbReference type="Proteomes" id="UP001303889">
    <property type="component" value="Unassembled WGS sequence"/>
</dbReference>
<dbReference type="SUPFAM" id="SSF53474">
    <property type="entry name" value="alpha/beta-Hydrolases"/>
    <property type="match status" value="1"/>
</dbReference>
<keyword evidence="5" id="KW-0325">Glycoprotein</keyword>
<dbReference type="Gene3D" id="3.40.50.1820">
    <property type="entry name" value="alpha/beta hydrolase"/>
    <property type="match status" value="2"/>
</dbReference>
<reference evidence="7" key="2">
    <citation type="submission" date="2023-05" db="EMBL/GenBank/DDBJ databases">
        <authorList>
            <consortium name="Lawrence Berkeley National Laboratory"/>
            <person name="Steindorff A."/>
            <person name="Hensen N."/>
            <person name="Bonometti L."/>
            <person name="Westerberg I."/>
            <person name="Brannstrom I.O."/>
            <person name="Guillou S."/>
            <person name="Cros-Aarteil S."/>
            <person name="Calhoun S."/>
            <person name="Haridas S."/>
            <person name="Kuo A."/>
            <person name="Mondo S."/>
            <person name="Pangilinan J."/>
            <person name="Riley R."/>
            <person name="Labutti K."/>
            <person name="Andreopoulos B."/>
            <person name="Lipzen A."/>
            <person name="Chen C."/>
            <person name="Yanf M."/>
            <person name="Daum C."/>
            <person name="Ng V."/>
            <person name="Clum A."/>
            <person name="Ohm R."/>
            <person name="Martin F."/>
            <person name="Silar P."/>
            <person name="Natvig D."/>
            <person name="Lalanne C."/>
            <person name="Gautier V."/>
            <person name="Ament-Velasquez S.L."/>
            <person name="Kruys A."/>
            <person name="Hutchinson M.I."/>
            <person name="Powell A.J."/>
            <person name="Barry K."/>
            <person name="Miller A.N."/>
            <person name="Grigoriev I.V."/>
            <person name="Debuchy R."/>
            <person name="Gladieux P."/>
            <person name="Thoren M.H."/>
            <person name="Johannesson H."/>
        </authorList>
    </citation>
    <scope>NUCLEOTIDE SEQUENCE</scope>
    <source>
        <strain evidence="7">CBS 103.79</strain>
    </source>
</reference>
<evidence type="ECO:0000313" key="8">
    <source>
        <dbReference type="Proteomes" id="UP001303889"/>
    </source>
</evidence>
<evidence type="ECO:0000256" key="3">
    <source>
        <dbReference type="ARBA" id="ARBA00022729"/>
    </source>
</evidence>
<dbReference type="InterPro" id="IPR029058">
    <property type="entry name" value="AB_hydrolase_fold"/>
</dbReference>
<sequence>MTLRGVAAAALCLAQLAAGFGGGFRTSNLNDFKAQLARRDEGGEDEDLVAQALYPARTIQVPVDHFHNDSIYEPHSDATFALRYWFDPSHYRAGGPVIVLQGGETSGTDRLPFLQKGIVAKLARATHGLGVILEHRYYGKSYPTADFSTENLRFLTTDQAVADMAYFAQHVVFDGLEHMDLTSRKNPYIAYGGSYAGAFVAFLRKLYPDVYWGAISSSGVPEAIYDYWQYYEAARLFAPHDCVVATQKLTHMLDNILIGKADDTAAVQHLKTAFGLGDLSRSDDFAYVLSAGISGLQGLNWDPALNETEFGHYCDNLTSTTPSYPHAAAASVAASEARALLELGGYADEADALTVPLLNYIGYVNATAVQSCAASNKTQDACFTSYNATFYQQDNLKQDWRLWTYQYCTEWGYLQTGSGVPATQLPLISRLISLPFLSLPCRLAFNLTSPPNITHTNRHGGVNISYPRLAHIDGERDPWRYASPHRIGLPERPSTDSEPFLLIQGGVHHWDENGVWQNETVPGSVPPGPVEDAQQEEVRFVRGWVKEWKREKKCTGGRSRGKGKVKGGD</sequence>
<dbReference type="PANTHER" id="PTHR11010:SF117">
    <property type="entry name" value="SERINE PROTEASE 16"/>
    <property type="match status" value="1"/>
</dbReference>
<evidence type="ECO:0000256" key="5">
    <source>
        <dbReference type="ARBA" id="ARBA00023180"/>
    </source>
</evidence>
<keyword evidence="7" id="KW-0121">Carboxypeptidase</keyword>
<feature type="chain" id="PRO_5042937780" evidence="6">
    <location>
        <begin position="20"/>
        <end position="569"/>
    </location>
</feature>
<dbReference type="PANTHER" id="PTHR11010">
    <property type="entry name" value="PROTEASE S28 PRO-X CARBOXYPEPTIDASE-RELATED"/>
    <property type="match status" value="1"/>
</dbReference>
<organism evidence="7 8">
    <name type="scientific">Staphylotrichum tortipilum</name>
    <dbReference type="NCBI Taxonomy" id="2831512"/>
    <lineage>
        <taxon>Eukaryota</taxon>
        <taxon>Fungi</taxon>
        <taxon>Dikarya</taxon>
        <taxon>Ascomycota</taxon>
        <taxon>Pezizomycotina</taxon>
        <taxon>Sordariomycetes</taxon>
        <taxon>Sordariomycetidae</taxon>
        <taxon>Sordariales</taxon>
        <taxon>Chaetomiaceae</taxon>
        <taxon>Staphylotrichum</taxon>
    </lineage>
</organism>
<proteinExistence type="inferred from homology"/>